<feature type="region of interest" description="Disordered" evidence="1">
    <location>
        <begin position="77"/>
        <end position="151"/>
    </location>
</feature>
<gene>
    <name evidence="2" type="ORF">FOQG_07767</name>
</gene>
<keyword evidence="3" id="KW-1185">Reference proteome</keyword>
<feature type="region of interest" description="Disordered" evidence="1">
    <location>
        <begin position="189"/>
        <end position="213"/>
    </location>
</feature>
<proteinExistence type="predicted"/>
<accession>X0C6G4</accession>
<dbReference type="Proteomes" id="UP000030663">
    <property type="component" value="Unassembled WGS sequence"/>
</dbReference>
<reference evidence="2 3" key="1">
    <citation type="submission" date="2011-11" db="EMBL/GenBank/DDBJ databases">
        <title>The Genome Sequence of Fusarium oxysporum PHW815.</title>
        <authorList>
            <consortium name="The Broad Institute Genome Sequencing Platform"/>
            <person name="Ma L.-J."/>
            <person name="Gale L.R."/>
            <person name="Schwartz D.C."/>
            <person name="Zhou S."/>
            <person name="Corby-Kistler H."/>
            <person name="Young S.K."/>
            <person name="Zeng Q."/>
            <person name="Gargeya S."/>
            <person name="Fitzgerald M."/>
            <person name="Haas B."/>
            <person name="Abouelleil A."/>
            <person name="Alvarado L."/>
            <person name="Arachchi H.M."/>
            <person name="Berlin A."/>
            <person name="Brown A."/>
            <person name="Chapman S.B."/>
            <person name="Chen Z."/>
            <person name="Dunbar C."/>
            <person name="Freedman E."/>
            <person name="Gearin G."/>
            <person name="Goldberg J."/>
            <person name="Griggs A."/>
            <person name="Gujja S."/>
            <person name="Heiman D."/>
            <person name="Howarth C."/>
            <person name="Larson L."/>
            <person name="Lui A."/>
            <person name="MacDonald P.J.P."/>
            <person name="Montmayeur A."/>
            <person name="Murphy C."/>
            <person name="Neiman D."/>
            <person name="Pearson M."/>
            <person name="Priest M."/>
            <person name="Roberts A."/>
            <person name="Saif S."/>
            <person name="Shea T."/>
            <person name="Shenoy N."/>
            <person name="Sisk P."/>
            <person name="Stolte C."/>
            <person name="Sykes S."/>
            <person name="Wortman J."/>
            <person name="Nusbaum C."/>
            <person name="Birren B."/>
        </authorList>
    </citation>
    <scope>NUCLEOTIDE SEQUENCE [LARGE SCALE GENOMIC DNA]</scope>
    <source>
        <strain evidence="2 3">54005</strain>
    </source>
</reference>
<dbReference type="EMBL" id="JH658377">
    <property type="protein sequence ID" value="EXK89711.1"/>
    <property type="molecule type" value="Genomic_DNA"/>
</dbReference>
<protein>
    <submittedName>
        <fullName evidence="2">PUA domain-containing protein</fullName>
    </submittedName>
</protein>
<dbReference type="HOGENOM" id="CLU_1294462_0_0_1"/>
<evidence type="ECO:0000256" key="1">
    <source>
        <dbReference type="SAM" id="MobiDB-lite"/>
    </source>
</evidence>
<dbReference type="AlphaFoldDB" id="X0C6G4"/>
<evidence type="ECO:0000313" key="2">
    <source>
        <dbReference type="EMBL" id="EXK89711.1"/>
    </source>
</evidence>
<feature type="compositionally biased region" description="Basic and acidic residues" evidence="1">
    <location>
        <begin position="97"/>
        <end position="116"/>
    </location>
</feature>
<name>X0C6G4_FUSOX</name>
<organism evidence="2 3">
    <name type="scientific">Fusarium oxysporum f. sp. raphani 54005</name>
    <dbReference type="NCBI Taxonomy" id="1089458"/>
    <lineage>
        <taxon>Eukaryota</taxon>
        <taxon>Fungi</taxon>
        <taxon>Dikarya</taxon>
        <taxon>Ascomycota</taxon>
        <taxon>Pezizomycotina</taxon>
        <taxon>Sordariomycetes</taxon>
        <taxon>Hypocreomycetidae</taxon>
        <taxon>Hypocreales</taxon>
        <taxon>Nectriaceae</taxon>
        <taxon>Fusarium</taxon>
        <taxon>Fusarium oxysporum species complex</taxon>
    </lineage>
</organism>
<evidence type="ECO:0000313" key="3">
    <source>
        <dbReference type="Proteomes" id="UP000030663"/>
    </source>
</evidence>
<sequence length="213" mass="23664">MPWGTCRLDFSIPKAPHQDTIRPDTTSSASLPSIFCFFVTSITQLNFSIISVSALPLNRHNVQERNPGLTEAKAQIIRPALPSPGPSRHIPSSQPLHRRDPAQEGLPLKHEADRPQHPLRSRLDTSLLPTGSHWHPHSSPPSRTPIPSSVPQHSHRPWCHSVRPLGRYPHGPWLDFPRRQTACRWCPRGSTRGQGDGSEDGRGGAMEQRACQG</sequence>